<dbReference type="Gene3D" id="3.10.290.10">
    <property type="entry name" value="RNA-binding S4 domain"/>
    <property type="match status" value="1"/>
</dbReference>
<dbReference type="CDD" id="cd00165">
    <property type="entry name" value="S4"/>
    <property type="match status" value="1"/>
</dbReference>
<evidence type="ECO:0000259" key="8">
    <source>
        <dbReference type="SMART" id="SM00363"/>
    </source>
</evidence>
<dbReference type="Gene3D" id="3.30.70.580">
    <property type="entry name" value="Pseudouridine synthase I, catalytic domain, N-terminal subdomain"/>
    <property type="match status" value="1"/>
</dbReference>
<dbReference type="PROSITE" id="PS01149">
    <property type="entry name" value="PSI_RSU"/>
    <property type="match status" value="1"/>
</dbReference>
<keyword evidence="3 5" id="KW-0413">Isomerase</keyword>
<reference evidence="9 10" key="1">
    <citation type="submission" date="2022-02" db="EMBL/GenBank/DDBJ databases">
        <title>Mesosutterella porci, a novel member of the family Sutterellaceae from pig feces.</title>
        <authorList>
            <person name="Wylensek D."/>
            <person name="Clavel T."/>
        </authorList>
    </citation>
    <scope>NUCLEOTIDE SEQUENCE [LARGE SCALE GENOMIC DNA]</scope>
    <source>
        <strain evidence="10">oilRF-744-wt-GAM-9</strain>
    </source>
</reference>
<evidence type="ECO:0000313" key="10">
    <source>
        <dbReference type="Proteomes" id="UP001297600"/>
    </source>
</evidence>
<comment type="caution">
    <text evidence="9">The sequence shown here is derived from an EMBL/GenBank/DDBJ whole genome shotgun (WGS) entry which is preliminary data.</text>
</comment>
<evidence type="ECO:0000256" key="5">
    <source>
        <dbReference type="RuleBase" id="RU003887"/>
    </source>
</evidence>
<dbReference type="PANTHER" id="PTHR47683:SF3">
    <property type="entry name" value="RIBOSOMAL LARGE SUBUNIT PSEUDOURIDINE SYNTHASE B"/>
    <property type="match status" value="1"/>
</dbReference>
<proteinExistence type="inferred from homology"/>
<dbReference type="PANTHER" id="PTHR47683">
    <property type="entry name" value="PSEUDOURIDINE SYNTHASE FAMILY PROTEIN-RELATED"/>
    <property type="match status" value="1"/>
</dbReference>
<dbReference type="InterPro" id="IPR000748">
    <property type="entry name" value="PsdUridine_synth_RsuA/RluB/E/F"/>
</dbReference>
<dbReference type="NCBIfam" id="NF007976">
    <property type="entry name" value="PRK10700.1"/>
    <property type="match status" value="1"/>
</dbReference>
<dbReference type="InterPro" id="IPR042092">
    <property type="entry name" value="PsdUridine_s_RsuA/RluB/E/F_cat"/>
</dbReference>
<dbReference type="InterPro" id="IPR050343">
    <property type="entry name" value="RsuA_PseudoU_synthase"/>
</dbReference>
<organism evidence="9 10">
    <name type="scientific">Mesosutterella porci</name>
    <dbReference type="NCBI Taxonomy" id="2915351"/>
    <lineage>
        <taxon>Bacteria</taxon>
        <taxon>Pseudomonadati</taxon>
        <taxon>Pseudomonadota</taxon>
        <taxon>Betaproteobacteria</taxon>
        <taxon>Burkholderiales</taxon>
        <taxon>Sutterellaceae</taxon>
        <taxon>Mesosutterella</taxon>
    </lineage>
</organism>
<dbReference type="EC" id="5.4.99.-" evidence="5"/>
<keyword evidence="10" id="KW-1185">Reference proteome</keyword>
<dbReference type="NCBIfam" id="TIGR00093">
    <property type="entry name" value="pseudouridine synthase"/>
    <property type="match status" value="1"/>
</dbReference>
<evidence type="ECO:0000256" key="4">
    <source>
        <dbReference type="PROSITE-ProRule" id="PRU00182"/>
    </source>
</evidence>
<sequence>MDNEVKEELDNLKAKCREGSEKLQKVLADAGLGSRRSMEAVIAGGRVRVNGKTARLGQRVMPGDRIELDGQPVARPALKDRVPRVLLYNKPMGEIVSMKDPQGRRSVFESLPAAREGRWISVGRLDFNTEGLLIFTTSGELANLLMHPRYAIEREYLARVSGALSDEQGQRLVDGVQLEDGPAHFSHISDQGGTGVNHWYLVRLSEGRNREVRRMFEAVGLTVSRLIRVRFGEVDLPRGLHRGQFAEMNPEWIQKWILSLRSREAKAPERGEFTRGHAAGRRETARTGAAAKRRLPSAHPAAGSSRGRSGGHGGRMGGGSRP</sequence>
<protein>
    <recommendedName>
        <fullName evidence="5">Pseudouridine synthase</fullName>
        <ecNumber evidence="5">5.4.99.-</ecNumber>
    </recommendedName>
</protein>
<dbReference type="SUPFAM" id="SSF55174">
    <property type="entry name" value="Alpha-L RNA-binding motif"/>
    <property type="match status" value="1"/>
</dbReference>
<feature type="compositionally biased region" description="Basic and acidic residues" evidence="7">
    <location>
        <begin position="267"/>
        <end position="285"/>
    </location>
</feature>
<dbReference type="CDD" id="cd02556">
    <property type="entry name" value="PseudoU_synth_RluB"/>
    <property type="match status" value="1"/>
</dbReference>
<dbReference type="Gene3D" id="3.30.70.1560">
    <property type="entry name" value="Alpha-L RNA-binding motif"/>
    <property type="match status" value="1"/>
</dbReference>
<dbReference type="InterPro" id="IPR002942">
    <property type="entry name" value="S4_RNA-bd"/>
</dbReference>
<feature type="compositionally biased region" description="Gly residues" evidence="7">
    <location>
        <begin position="308"/>
        <end position="322"/>
    </location>
</feature>
<feature type="domain" description="RNA-binding S4" evidence="8">
    <location>
        <begin position="21"/>
        <end position="79"/>
    </location>
</feature>
<keyword evidence="2 4" id="KW-0694">RNA-binding</keyword>
<evidence type="ECO:0000256" key="1">
    <source>
        <dbReference type="ARBA" id="ARBA00008348"/>
    </source>
</evidence>
<dbReference type="InterPro" id="IPR006145">
    <property type="entry name" value="PsdUridine_synth_RsuA/RluA"/>
</dbReference>
<dbReference type="EMBL" id="JAKNCT010000013">
    <property type="protein sequence ID" value="MCG5031743.1"/>
    <property type="molecule type" value="Genomic_DNA"/>
</dbReference>
<evidence type="ECO:0000256" key="6">
    <source>
        <dbReference type="SAM" id="Coils"/>
    </source>
</evidence>
<dbReference type="SUPFAM" id="SSF55120">
    <property type="entry name" value="Pseudouridine synthase"/>
    <property type="match status" value="1"/>
</dbReference>
<dbReference type="SMART" id="SM00363">
    <property type="entry name" value="S4"/>
    <property type="match status" value="1"/>
</dbReference>
<dbReference type="InterPro" id="IPR020094">
    <property type="entry name" value="TruA/RsuA/RluB/E/F_N"/>
</dbReference>
<feature type="region of interest" description="Disordered" evidence="7">
    <location>
        <begin position="267"/>
        <end position="322"/>
    </location>
</feature>
<dbReference type="InterPro" id="IPR020103">
    <property type="entry name" value="PsdUridine_synth_cat_dom_sf"/>
</dbReference>
<gene>
    <name evidence="9" type="ORF">MAF45_09870</name>
</gene>
<dbReference type="RefSeq" id="WP_237980230.1">
    <property type="nucleotide sequence ID" value="NZ_JAKNCT010000013.1"/>
</dbReference>
<accession>A0ABS9MSZ1</accession>
<dbReference type="PROSITE" id="PS50889">
    <property type="entry name" value="S4"/>
    <property type="match status" value="1"/>
</dbReference>
<dbReference type="InterPro" id="IPR018496">
    <property type="entry name" value="PsdUridine_synth_RsuA/RluB_CS"/>
</dbReference>
<evidence type="ECO:0000256" key="2">
    <source>
        <dbReference type="ARBA" id="ARBA00022884"/>
    </source>
</evidence>
<feature type="coiled-coil region" evidence="6">
    <location>
        <begin position="2"/>
        <end position="29"/>
    </location>
</feature>
<dbReference type="InterPro" id="IPR036986">
    <property type="entry name" value="S4_RNA-bd_sf"/>
</dbReference>
<evidence type="ECO:0000256" key="7">
    <source>
        <dbReference type="SAM" id="MobiDB-lite"/>
    </source>
</evidence>
<keyword evidence="6" id="KW-0175">Coiled coil</keyword>
<dbReference type="Proteomes" id="UP001297600">
    <property type="component" value="Unassembled WGS sequence"/>
</dbReference>
<evidence type="ECO:0000313" key="9">
    <source>
        <dbReference type="EMBL" id="MCG5031743.1"/>
    </source>
</evidence>
<evidence type="ECO:0000256" key="3">
    <source>
        <dbReference type="ARBA" id="ARBA00023235"/>
    </source>
</evidence>
<dbReference type="Pfam" id="PF01479">
    <property type="entry name" value="S4"/>
    <property type="match status" value="1"/>
</dbReference>
<dbReference type="Pfam" id="PF00849">
    <property type="entry name" value="PseudoU_synth_2"/>
    <property type="match status" value="1"/>
</dbReference>
<name>A0ABS9MSZ1_9BURK</name>
<comment type="similarity">
    <text evidence="1 5">Belongs to the pseudouridine synthase RsuA family.</text>
</comment>